<organism evidence="1 2">
    <name type="scientific">Salinadaptatus halalkaliphilus</name>
    <dbReference type="NCBI Taxonomy" id="2419781"/>
    <lineage>
        <taxon>Archaea</taxon>
        <taxon>Methanobacteriati</taxon>
        <taxon>Methanobacteriota</taxon>
        <taxon>Stenosarchaea group</taxon>
        <taxon>Halobacteria</taxon>
        <taxon>Halobacteriales</taxon>
        <taxon>Natrialbaceae</taxon>
        <taxon>Salinadaptatus</taxon>
    </lineage>
</organism>
<sequence length="170" mass="18522">MWVFDATALIYLAKVEQLRLVSTFEGCCCIPDLVYEEVVTTGLEAGYPDARRIEQSVEDGRFDLVSVDDSPLADRLRGNPTVSDADVTALTCAASNEGVAVMDETAGRRVADIEDIETRGTAYLVVLCAKRGAIAPDTARETIDAMIDAGWYCAPDVYTTIVRKPESFED</sequence>
<comment type="caution">
    <text evidence="1">The sequence shown here is derived from an EMBL/GenBank/DDBJ whole genome shotgun (WGS) entry which is preliminary data.</text>
</comment>
<dbReference type="AlphaFoldDB" id="A0A4S3TQX2"/>
<evidence type="ECO:0000313" key="1">
    <source>
        <dbReference type="EMBL" id="THE65713.1"/>
    </source>
</evidence>
<dbReference type="PANTHER" id="PTHR39550">
    <property type="entry name" value="SLL0658 PROTEIN"/>
    <property type="match status" value="1"/>
</dbReference>
<dbReference type="OrthoDB" id="323844at2157"/>
<dbReference type="InterPro" id="IPR021799">
    <property type="entry name" value="PIN-like_prokaryotic"/>
</dbReference>
<dbReference type="PANTHER" id="PTHR39550:SF1">
    <property type="entry name" value="SLL0658 PROTEIN"/>
    <property type="match status" value="1"/>
</dbReference>
<evidence type="ECO:0000313" key="2">
    <source>
        <dbReference type="Proteomes" id="UP000318864"/>
    </source>
</evidence>
<proteinExistence type="predicted"/>
<reference evidence="1 2" key="1">
    <citation type="submission" date="2018-10" db="EMBL/GenBank/DDBJ databases">
        <title>Natronolimnobius sp. XQ-INN 246 isolated from Inner Mongolia Autonomous Region of China.</title>
        <authorList>
            <person name="Xue Q."/>
        </authorList>
    </citation>
    <scope>NUCLEOTIDE SEQUENCE [LARGE SCALE GENOMIC DNA]</scope>
    <source>
        <strain evidence="1 2">XQ-INN 246</strain>
    </source>
</reference>
<name>A0A4S3TQX2_9EURY</name>
<dbReference type="EMBL" id="RBZW01000016">
    <property type="protein sequence ID" value="THE65713.1"/>
    <property type="molecule type" value="Genomic_DNA"/>
</dbReference>
<protein>
    <submittedName>
        <fullName evidence="1">DUF3368 domain-containing protein</fullName>
    </submittedName>
</protein>
<gene>
    <name evidence="1" type="ORF">D8Y22_05970</name>
</gene>
<accession>A0A4S3TQX2</accession>
<dbReference type="Pfam" id="PF11848">
    <property type="entry name" value="DUF3368"/>
    <property type="match status" value="1"/>
</dbReference>
<keyword evidence="2" id="KW-1185">Reference proteome</keyword>
<dbReference type="RefSeq" id="WP_141463789.1">
    <property type="nucleotide sequence ID" value="NZ_RBZW01000016.1"/>
</dbReference>
<dbReference type="Proteomes" id="UP000318864">
    <property type="component" value="Unassembled WGS sequence"/>
</dbReference>